<dbReference type="STRING" id="1334022.SAMN04487907_101258"/>
<evidence type="ECO:0000313" key="2">
    <source>
        <dbReference type="Proteomes" id="UP000199438"/>
    </source>
</evidence>
<dbReference type="Proteomes" id="UP000199438">
    <property type="component" value="Unassembled WGS sequence"/>
</dbReference>
<dbReference type="EMBL" id="FOKV01000001">
    <property type="protein sequence ID" value="SFB72220.1"/>
    <property type="molecule type" value="Genomic_DNA"/>
</dbReference>
<proteinExistence type="predicted"/>
<dbReference type="AlphaFoldDB" id="A0A1I1DHJ4"/>
<protein>
    <submittedName>
        <fullName evidence="1">Uncharacterized protein</fullName>
    </submittedName>
</protein>
<dbReference type="RefSeq" id="WP_139219105.1">
    <property type="nucleotide sequence ID" value="NZ_FOKV01000001.1"/>
</dbReference>
<sequence length="213" mass="23655">MQLGIITSLIRSINLDSSKTTFQNSLAQLLLVVQCNEEANLDSHVHNDVEQWFNDTFKAFFESRCNAVATVEDTNKLIRDLAVATAYYRAKSNESIISSIGDVELAKTEVLTQVITAIENTLKAILTDPAFQVKRTLASETGVEKLENYKWPGDETLVAHAWYYDKAVATAAETPINDSSVVPKNPPPAEKSWLDKHFKKIALAGMVVNLLKK</sequence>
<gene>
    <name evidence="1" type="ORF">SAMN04487907_101258</name>
</gene>
<name>A0A1I1DHJ4_9FLAO</name>
<keyword evidence="2" id="KW-1185">Reference proteome</keyword>
<organism evidence="1 2">
    <name type="scientific">Zunongwangia mangrovi</name>
    <dbReference type="NCBI Taxonomy" id="1334022"/>
    <lineage>
        <taxon>Bacteria</taxon>
        <taxon>Pseudomonadati</taxon>
        <taxon>Bacteroidota</taxon>
        <taxon>Flavobacteriia</taxon>
        <taxon>Flavobacteriales</taxon>
        <taxon>Flavobacteriaceae</taxon>
        <taxon>Zunongwangia</taxon>
    </lineage>
</organism>
<accession>A0A1I1DHJ4</accession>
<evidence type="ECO:0000313" key="1">
    <source>
        <dbReference type="EMBL" id="SFB72220.1"/>
    </source>
</evidence>
<reference evidence="2" key="1">
    <citation type="submission" date="2016-10" db="EMBL/GenBank/DDBJ databases">
        <authorList>
            <person name="Varghese N."/>
            <person name="Submissions S."/>
        </authorList>
    </citation>
    <scope>NUCLEOTIDE SEQUENCE [LARGE SCALE GENOMIC DNA]</scope>
    <source>
        <strain evidence="2">DSM 24499</strain>
    </source>
</reference>